<accession>A0AAD7RQS0</accession>
<gene>
    <name evidence="1" type="ORF">AAFF_G00130970</name>
</gene>
<sequence length="107" mass="11862">MGCAASVLLLQAFRSALRRNCAHICPRRLEQLSQEPLPPDARGAASRAPTVIVMGIVRVNALLWGRWVSYGTGAQTRARTSCLDRLWRRPIFAMSLQMRGEGRLNAS</sequence>
<dbReference type="Proteomes" id="UP001221898">
    <property type="component" value="Unassembled WGS sequence"/>
</dbReference>
<keyword evidence="2" id="KW-1185">Reference proteome</keyword>
<reference evidence="1" key="1">
    <citation type="journal article" date="2023" name="Science">
        <title>Genome structures resolve the early diversification of teleost fishes.</title>
        <authorList>
            <person name="Parey E."/>
            <person name="Louis A."/>
            <person name="Montfort J."/>
            <person name="Bouchez O."/>
            <person name="Roques C."/>
            <person name="Iampietro C."/>
            <person name="Lluch J."/>
            <person name="Castinel A."/>
            <person name="Donnadieu C."/>
            <person name="Desvignes T."/>
            <person name="Floi Bucao C."/>
            <person name="Jouanno E."/>
            <person name="Wen M."/>
            <person name="Mejri S."/>
            <person name="Dirks R."/>
            <person name="Jansen H."/>
            <person name="Henkel C."/>
            <person name="Chen W.J."/>
            <person name="Zahm M."/>
            <person name="Cabau C."/>
            <person name="Klopp C."/>
            <person name="Thompson A.W."/>
            <person name="Robinson-Rechavi M."/>
            <person name="Braasch I."/>
            <person name="Lecointre G."/>
            <person name="Bobe J."/>
            <person name="Postlethwait J.H."/>
            <person name="Berthelot C."/>
            <person name="Roest Crollius H."/>
            <person name="Guiguen Y."/>
        </authorList>
    </citation>
    <scope>NUCLEOTIDE SEQUENCE</scope>
    <source>
        <strain evidence="1">NC1722</strain>
    </source>
</reference>
<dbReference type="EMBL" id="JAINUG010000191">
    <property type="protein sequence ID" value="KAJ8388688.1"/>
    <property type="molecule type" value="Genomic_DNA"/>
</dbReference>
<name>A0AAD7RQS0_9TELE</name>
<evidence type="ECO:0000313" key="1">
    <source>
        <dbReference type="EMBL" id="KAJ8388688.1"/>
    </source>
</evidence>
<organism evidence="1 2">
    <name type="scientific">Aldrovandia affinis</name>
    <dbReference type="NCBI Taxonomy" id="143900"/>
    <lineage>
        <taxon>Eukaryota</taxon>
        <taxon>Metazoa</taxon>
        <taxon>Chordata</taxon>
        <taxon>Craniata</taxon>
        <taxon>Vertebrata</taxon>
        <taxon>Euteleostomi</taxon>
        <taxon>Actinopterygii</taxon>
        <taxon>Neopterygii</taxon>
        <taxon>Teleostei</taxon>
        <taxon>Notacanthiformes</taxon>
        <taxon>Halosauridae</taxon>
        <taxon>Aldrovandia</taxon>
    </lineage>
</organism>
<comment type="caution">
    <text evidence="1">The sequence shown here is derived from an EMBL/GenBank/DDBJ whole genome shotgun (WGS) entry which is preliminary data.</text>
</comment>
<protein>
    <submittedName>
        <fullName evidence="1">Uncharacterized protein</fullName>
    </submittedName>
</protein>
<dbReference type="AlphaFoldDB" id="A0AAD7RQS0"/>
<proteinExistence type="predicted"/>
<evidence type="ECO:0000313" key="2">
    <source>
        <dbReference type="Proteomes" id="UP001221898"/>
    </source>
</evidence>